<dbReference type="EMBL" id="ASGP02000008">
    <property type="protein sequence ID" value="KAH9494185.1"/>
    <property type="molecule type" value="Genomic_DNA"/>
</dbReference>
<dbReference type="Proteomes" id="UP000790347">
    <property type="component" value="Unassembled WGS sequence"/>
</dbReference>
<organism evidence="3 4">
    <name type="scientific">Dermatophagoides farinae</name>
    <name type="common">American house dust mite</name>
    <dbReference type="NCBI Taxonomy" id="6954"/>
    <lineage>
        <taxon>Eukaryota</taxon>
        <taxon>Metazoa</taxon>
        <taxon>Ecdysozoa</taxon>
        <taxon>Arthropoda</taxon>
        <taxon>Chelicerata</taxon>
        <taxon>Arachnida</taxon>
        <taxon>Acari</taxon>
        <taxon>Acariformes</taxon>
        <taxon>Sarcoptiformes</taxon>
        <taxon>Astigmata</taxon>
        <taxon>Psoroptidia</taxon>
        <taxon>Analgoidea</taxon>
        <taxon>Pyroglyphidae</taxon>
        <taxon>Dermatophagoidinae</taxon>
        <taxon>Dermatophagoides</taxon>
    </lineage>
</organism>
<protein>
    <submittedName>
        <fullName evidence="3">Uncharacterized protein</fullName>
    </submittedName>
</protein>
<dbReference type="Proteomes" id="UP000828236">
    <property type="component" value="Unassembled WGS sequence"/>
</dbReference>
<comment type="caution">
    <text evidence="3">The sequence shown here is derived from an EMBL/GenBank/DDBJ whole genome shotgun (WGS) entry which is preliminary data.</text>
</comment>
<reference evidence="2" key="2">
    <citation type="submission" date="2020-06" db="EMBL/GenBank/DDBJ databases">
        <authorList>
            <person name="Ji K."/>
            <person name="Li J."/>
        </authorList>
    </citation>
    <scope>NUCLEOTIDE SEQUENCE</scope>
    <source>
        <strain evidence="2">JKM2019</strain>
        <tissue evidence="2">Whole body</tissue>
    </source>
</reference>
<feature type="region of interest" description="Disordered" evidence="1">
    <location>
        <begin position="18"/>
        <end position="155"/>
    </location>
</feature>
<accession>A0A922KXL9</accession>
<dbReference type="AlphaFoldDB" id="A0A922KXL9"/>
<evidence type="ECO:0000313" key="3">
    <source>
        <dbReference type="EMBL" id="KAH9494185.1"/>
    </source>
</evidence>
<proteinExistence type="predicted"/>
<name>A0A922KXL9_DERFA</name>
<sequence length="155" mass="17834">MNNEKASEIITKVQEDLKDLKKVDDFLSPEEKSKSAYKTAKRHHQPIKVDDDKTLQKQQEPNENESPKTMITNKFPKSKKIGQPKPYNEQIKTATGKETGTKQDDQIKISKETSKKMQEMSKKQSPKSDKTKTMELKKNNPDAKLLMVTKEPCKE</sequence>
<evidence type="ECO:0000313" key="2">
    <source>
        <dbReference type="EMBL" id="KAH7644041.1"/>
    </source>
</evidence>
<gene>
    <name evidence="3" type="ORF">DERF_014895</name>
    <name evidence="2" type="ORF">HUG17_6403</name>
</gene>
<feature type="compositionally biased region" description="Basic and acidic residues" evidence="1">
    <location>
        <begin position="18"/>
        <end position="34"/>
    </location>
</feature>
<dbReference type="EMBL" id="SDOV01000002">
    <property type="protein sequence ID" value="KAH7644041.1"/>
    <property type="molecule type" value="Genomic_DNA"/>
</dbReference>
<feature type="compositionally biased region" description="Basic and acidic residues" evidence="1">
    <location>
        <begin position="99"/>
        <end position="141"/>
    </location>
</feature>
<reference evidence="3" key="4">
    <citation type="journal article" date="2022" name="Res Sq">
        <title>Comparative Genomics Reveals Insights into the Divergent Evolution of Astigmatic Mites and Household Pest Adaptations.</title>
        <authorList>
            <person name="Xiong Q."/>
            <person name="Wan A.T.-Y."/>
            <person name="Liu X.-Y."/>
            <person name="Fung C.S.-H."/>
            <person name="Xiao X."/>
            <person name="Malainual N."/>
            <person name="Hou J."/>
            <person name="Wang L."/>
            <person name="Wang M."/>
            <person name="Yang K."/>
            <person name="Cui Y."/>
            <person name="Leung E."/>
            <person name="Nong W."/>
            <person name="Shin S.-K."/>
            <person name="Au S."/>
            <person name="Jeong K.Y."/>
            <person name="Chew F.T."/>
            <person name="Hui J."/>
            <person name="Leung T.F."/>
            <person name="Tungtrongchitr A."/>
            <person name="Zhong N."/>
            <person name="Liu Z."/>
            <person name="Tsui S."/>
        </authorList>
    </citation>
    <scope>NUCLEOTIDE SEQUENCE</scope>
    <source>
        <strain evidence="3">Derf</strain>
        <tissue evidence="3">Whole organism</tissue>
    </source>
</reference>
<evidence type="ECO:0000256" key="1">
    <source>
        <dbReference type="SAM" id="MobiDB-lite"/>
    </source>
</evidence>
<evidence type="ECO:0000313" key="4">
    <source>
        <dbReference type="Proteomes" id="UP000790347"/>
    </source>
</evidence>
<reference evidence="3" key="1">
    <citation type="submission" date="2013-05" db="EMBL/GenBank/DDBJ databases">
        <authorList>
            <person name="Yim A.K.Y."/>
            <person name="Chan T.F."/>
            <person name="Ji K.M."/>
            <person name="Liu X.Y."/>
            <person name="Zhou J.W."/>
            <person name="Li R.Q."/>
            <person name="Yang K.Y."/>
            <person name="Li J."/>
            <person name="Li M."/>
            <person name="Law P.T.W."/>
            <person name="Wu Y.L."/>
            <person name="Cai Z.L."/>
            <person name="Qin H."/>
            <person name="Bao Y."/>
            <person name="Leung R.K.K."/>
            <person name="Ng P.K.S."/>
            <person name="Zou J."/>
            <person name="Zhong X.J."/>
            <person name="Ran P.X."/>
            <person name="Zhong N.S."/>
            <person name="Liu Z.G."/>
            <person name="Tsui S.K.W."/>
        </authorList>
    </citation>
    <scope>NUCLEOTIDE SEQUENCE</scope>
    <source>
        <strain evidence="3">Derf</strain>
        <tissue evidence="3">Whole organism</tissue>
    </source>
</reference>
<reference evidence="2" key="3">
    <citation type="journal article" date="2021" name="World Allergy Organ. J.">
        <title>Chromosome-level assembly of Dermatophagoides farinae genome and transcriptome reveals two novel allergens Der f 37 and Der f 39.</title>
        <authorList>
            <person name="Chen J."/>
            <person name="Cai Z."/>
            <person name="Fan D."/>
            <person name="Hu J."/>
            <person name="Hou Y."/>
            <person name="He Y."/>
            <person name="Zhang Z."/>
            <person name="Zhao Z."/>
            <person name="Gao P."/>
            <person name="Hu W."/>
            <person name="Sun J."/>
            <person name="Li J."/>
            <person name="Ji K."/>
        </authorList>
    </citation>
    <scope>NUCLEOTIDE SEQUENCE</scope>
    <source>
        <strain evidence="2">JKM2019</strain>
    </source>
</reference>
<keyword evidence="4" id="KW-1185">Reference proteome</keyword>